<keyword evidence="4" id="KW-1185">Reference proteome</keyword>
<evidence type="ECO:0000313" key="4">
    <source>
        <dbReference type="Proteomes" id="UP000316726"/>
    </source>
</evidence>
<evidence type="ECO:0000259" key="2">
    <source>
        <dbReference type="PROSITE" id="PS50003"/>
    </source>
</evidence>
<dbReference type="Gene3D" id="1.20.120.1240">
    <property type="entry name" value="Dynamin, middle domain"/>
    <property type="match status" value="1"/>
</dbReference>
<dbReference type="GO" id="GO:0008017">
    <property type="term" value="F:microtubule binding"/>
    <property type="evidence" value="ECO:0007669"/>
    <property type="project" value="TreeGrafter"/>
</dbReference>
<sequence length="585" mass="65396">MSDLKADPAPKAAPEPKRAQPKPKAKPLSQAELARQMKEMQELVARQRMLEKQIHEMGGDEGVNALSEVLSCIRGLSITFNENMRSMPGPERVIKEKFDALKASVNEARKSIDRIFEVDNVKKVIQMSDGYSPHLSSPEKAIRALISQSFDCMKEPSKDCIREVGEVLLDAVSNVVDAMSADWAEDYPELKKCLAEVSCDCIESWKVAGETLVSNFIEIEQNAPDYNFFREISRRRVECHTGDKSNCAVHPLGAAAASKDNEYLMGYLEKRTHRSQKWQKRWFVLSECRKVLYYFYGPESIKPCAAIPLEDVEVVELVNTPRTTQFGPGSACKVFRLKNSDPAKSILPHKKDGQPRTLTILAPNPESKQEWVTAIKKCCVKYSSMEEEDANIADDAEDLQRQDALRKDDEEVKRLQEMKIAKTVHDDEGDDGSCEEGDYEDHKDEVRSIASVHSSFLDTDSLSDGRTLHLVLPFVPGITSTKNPEEAYIKSLISSTKTYVNDIFTQLTHKIPKAVSFSIIDECKKRMEAKISENLCGKTEAELQGLIGKDPAVVEQVIGLKAELGHVKEQLDVILLACTPVAAST</sequence>
<dbReference type="InterPro" id="IPR000375">
    <property type="entry name" value="Dynamin_stalk"/>
</dbReference>
<dbReference type="InterPro" id="IPR011993">
    <property type="entry name" value="PH-like_dom_sf"/>
</dbReference>
<name>A0A5B8MHU1_9CHLO</name>
<evidence type="ECO:0000256" key="1">
    <source>
        <dbReference type="SAM" id="MobiDB-lite"/>
    </source>
</evidence>
<dbReference type="PANTHER" id="PTHR11566:SF57">
    <property type="entry name" value="DYNAMIN-2B"/>
    <property type="match status" value="1"/>
</dbReference>
<feature type="compositionally biased region" description="Basic and acidic residues" evidence="1">
    <location>
        <begin position="1"/>
        <end position="18"/>
    </location>
</feature>
<dbReference type="Proteomes" id="UP000316726">
    <property type="component" value="Chromosome 3"/>
</dbReference>
<dbReference type="InterPro" id="IPR001849">
    <property type="entry name" value="PH_domain"/>
</dbReference>
<evidence type="ECO:0000313" key="3">
    <source>
        <dbReference type="EMBL" id="QDZ20007.1"/>
    </source>
</evidence>
<dbReference type="GO" id="GO:0016020">
    <property type="term" value="C:membrane"/>
    <property type="evidence" value="ECO:0007669"/>
    <property type="project" value="TreeGrafter"/>
</dbReference>
<feature type="domain" description="PH" evidence="2">
    <location>
        <begin position="261"/>
        <end position="380"/>
    </location>
</feature>
<dbReference type="OrthoDB" id="10261837at2759"/>
<dbReference type="Gene3D" id="2.30.29.30">
    <property type="entry name" value="Pleckstrin-homology domain (PH domain)/Phosphotyrosine-binding domain (PTB)"/>
    <property type="match status" value="1"/>
</dbReference>
<dbReference type="GO" id="GO:0005874">
    <property type="term" value="C:microtubule"/>
    <property type="evidence" value="ECO:0007669"/>
    <property type="project" value="TreeGrafter"/>
</dbReference>
<dbReference type="SMART" id="SM00233">
    <property type="entry name" value="PH"/>
    <property type="match status" value="1"/>
</dbReference>
<dbReference type="Pfam" id="PF00169">
    <property type="entry name" value="PH"/>
    <property type="match status" value="1"/>
</dbReference>
<feature type="region of interest" description="Disordered" evidence="1">
    <location>
        <begin position="1"/>
        <end position="31"/>
    </location>
</feature>
<dbReference type="EMBL" id="CP031036">
    <property type="protein sequence ID" value="QDZ20007.1"/>
    <property type="molecule type" value="Genomic_DNA"/>
</dbReference>
<gene>
    <name evidence="3" type="ORF">A3770_03p25250</name>
</gene>
<dbReference type="SUPFAM" id="SSF50729">
    <property type="entry name" value="PH domain-like"/>
    <property type="match status" value="1"/>
</dbReference>
<accession>A0A5B8MHU1</accession>
<protein>
    <recommendedName>
        <fullName evidence="2">PH domain-containing protein</fullName>
    </recommendedName>
</protein>
<dbReference type="Pfam" id="PF01031">
    <property type="entry name" value="Dynamin_M"/>
    <property type="match status" value="1"/>
</dbReference>
<dbReference type="PROSITE" id="PS50003">
    <property type="entry name" value="PH_DOMAIN"/>
    <property type="match status" value="1"/>
</dbReference>
<dbReference type="GO" id="GO:0005737">
    <property type="term" value="C:cytoplasm"/>
    <property type="evidence" value="ECO:0007669"/>
    <property type="project" value="TreeGrafter"/>
</dbReference>
<dbReference type="AlphaFoldDB" id="A0A5B8MHU1"/>
<dbReference type="STRING" id="1764295.A0A5B8MHU1"/>
<dbReference type="InterPro" id="IPR022812">
    <property type="entry name" value="Dynamin"/>
</dbReference>
<proteinExistence type="predicted"/>
<dbReference type="GO" id="GO:0003924">
    <property type="term" value="F:GTPase activity"/>
    <property type="evidence" value="ECO:0007669"/>
    <property type="project" value="TreeGrafter"/>
</dbReference>
<reference evidence="3 4" key="1">
    <citation type="submission" date="2018-07" db="EMBL/GenBank/DDBJ databases">
        <title>The complete nuclear genome of the prasinophyte Chloropicon primus (CCMP1205).</title>
        <authorList>
            <person name="Pombert J.-F."/>
            <person name="Otis C."/>
            <person name="Turmel M."/>
            <person name="Lemieux C."/>
        </authorList>
    </citation>
    <scope>NUCLEOTIDE SEQUENCE [LARGE SCALE GENOMIC DNA]</scope>
    <source>
        <strain evidence="3 4">CCMP1205</strain>
    </source>
</reference>
<organism evidence="3 4">
    <name type="scientific">Chloropicon primus</name>
    <dbReference type="NCBI Taxonomy" id="1764295"/>
    <lineage>
        <taxon>Eukaryota</taxon>
        <taxon>Viridiplantae</taxon>
        <taxon>Chlorophyta</taxon>
        <taxon>Chloropicophyceae</taxon>
        <taxon>Chloropicales</taxon>
        <taxon>Chloropicaceae</taxon>
        <taxon>Chloropicon</taxon>
    </lineage>
</organism>
<dbReference type="PANTHER" id="PTHR11566">
    <property type="entry name" value="DYNAMIN"/>
    <property type="match status" value="1"/>
</dbReference>